<dbReference type="InterPro" id="IPR029061">
    <property type="entry name" value="THDP-binding"/>
</dbReference>
<evidence type="ECO:0008006" key="5">
    <source>
        <dbReference type="Google" id="ProtNLM"/>
    </source>
</evidence>
<dbReference type="GO" id="GO:0016831">
    <property type="term" value="F:carboxy-lyase activity"/>
    <property type="evidence" value="ECO:0007669"/>
    <property type="project" value="UniProtKB-KW"/>
</dbReference>
<keyword evidence="1" id="KW-0210">Decarboxylase</keyword>
<organism evidence="3 4">
    <name type="scientific">Candidatus Daviesbacteria bacterium RIFCSPHIGHO2_12_FULL_37_11</name>
    <dbReference type="NCBI Taxonomy" id="1797777"/>
    <lineage>
        <taxon>Bacteria</taxon>
        <taxon>Candidatus Daviesiibacteriota</taxon>
    </lineage>
</organism>
<accession>A0A1F5KCZ5</accession>
<reference evidence="3 4" key="1">
    <citation type="journal article" date="2016" name="Nat. Commun.">
        <title>Thousands of microbial genomes shed light on interconnected biogeochemical processes in an aquifer system.</title>
        <authorList>
            <person name="Anantharaman K."/>
            <person name="Brown C.T."/>
            <person name="Hug L.A."/>
            <person name="Sharon I."/>
            <person name="Castelle C.J."/>
            <person name="Probst A.J."/>
            <person name="Thomas B.C."/>
            <person name="Singh A."/>
            <person name="Wilkins M.J."/>
            <person name="Karaoz U."/>
            <person name="Brodie E.L."/>
            <person name="Williams K.H."/>
            <person name="Hubbard S.S."/>
            <person name="Banfield J.F."/>
        </authorList>
    </citation>
    <scope>NUCLEOTIDE SEQUENCE [LARGE SCALE GENOMIC DNA]</scope>
</reference>
<keyword evidence="2" id="KW-0456">Lyase</keyword>
<evidence type="ECO:0000313" key="3">
    <source>
        <dbReference type="EMBL" id="OGE38729.1"/>
    </source>
</evidence>
<dbReference type="EMBL" id="MFDE01000014">
    <property type="protein sequence ID" value="OGE38729.1"/>
    <property type="molecule type" value="Genomic_DNA"/>
</dbReference>
<proteinExistence type="predicted"/>
<name>A0A1F5KCZ5_9BACT</name>
<evidence type="ECO:0000256" key="1">
    <source>
        <dbReference type="ARBA" id="ARBA00022793"/>
    </source>
</evidence>
<evidence type="ECO:0000313" key="4">
    <source>
        <dbReference type="Proteomes" id="UP000176527"/>
    </source>
</evidence>
<dbReference type="PANTHER" id="PTHR42818">
    <property type="entry name" value="SULFOPYRUVATE DECARBOXYLASE SUBUNIT ALPHA"/>
    <property type="match status" value="1"/>
</dbReference>
<sequence>MLPESLENKLHQVTEASRKAHQVPEVQFASRFREKGFYGAALTQCNSIEGLLKYLWQLNLDPNEDFRVYPMTHEHSIPGFVAGEYLATGRKIAAIYQNSGLYNAGDGFVSFAENYGIPLLAVSTFRGIGERSYPHNSIARRTIDLARNIIGRRDGVYGSPLGLDLLEDLDVATDRVNGKEKDKKGKEKPPQAILLLPGSVIENTLPKGLPNRANTDYKKLDLRVKADKGTMEEDYLEREMVSRDEALIEIMRRHPVALRIFCNGFTARAALQVKDLPGNFYNAAYMGGGVAIGYGAAISNLGLEVVVVDGDQNRQMGAAMNAMLDEYYPKNLHIYTLNNGGASSVNAAIPSVSLSYWDYDLTHVIETCIDDSTTFEHSRVEDGMLNLFNPKNAEILKREAGELKEITKRVRRWMEQEGKDPVKIPEVFRESIQRL</sequence>
<dbReference type="PANTHER" id="PTHR42818:SF1">
    <property type="entry name" value="SULFOPYRUVATE DECARBOXYLASE"/>
    <property type="match status" value="1"/>
</dbReference>
<dbReference type="SUPFAM" id="SSF52518">
    <property type="entry name" value="Thiamin diphosphate-binding fold (THDP-binding)"/>
    <property type="match status" value="1"/>
</dbReference>
<dbReference type="AlphaFoldDB" id="A0A1F5KCZ5"/>
<protein>
    <recommendedName>
        <fullName evidence="5">Thiamine pyrophosphate enzyme TPP-binding domain-containing protein</fullName>
    </recommendedName>
</protein>
<gene>
    <name evidence="3" type="ORF">A3F00_03610</name>
</gene>
<evidence type="ECO:0000256" key="2">
    <source>
        <dbReference type="ARBA" id="ARBA00023239"/>
    </source>
</evidence>
<comment type="caution">
    <text evidence="3">The sequence shown here is derived from an EMBL/GenBank/DDBJ whole genome shotgun (WGS) entry which is preliminary data.</text>
</comment>
<dbReference type="InterPro" id="IPR051818">
    <property type="entry name" value="TPP_dependent_decarboxylase"/>
</dbReference>
<dbReference type="Gene3D" id="3.40.50.970">
    <property type="match status" value="1"/>
</dbReference>
<dbReference type="Proteomes" id="UP000176527">
    <property type="component" value="Unassembled WGS sequence"/>
</dbReference>